<dbReference type="NCBIfam" id="TIGR01631">
    <property type="entry name" value="Trypano_RHS"/>
    <property type="match status" value="2"/>
</dbReference>
<proteinExistence type="predicted"/>
<dbReference type="InterPro" id="IPR046835">
    <property type="entry name" value="RHS_N"/>
</dbReference>
<dbReference type="OMA" id="HPFIVIS"/>
<reference evidence="5 6" key="2">
    <citation type="journal article" date="2012" name="Proc. Natl. Acad. Sci. U.S.A.">
        <title>Antigenic diversity is generated by distinct evolutionary mechanisms in African trypanosome species.</title>
        <authorList>
            <person name="Jackson A.P."/>
            <person name="Berry A."/>
            <person name="Aslett M."/>
            <person name="Allison H.C."/>
            <person name="Burton P."/>
            <person name="Vavrova-Anderson J."/>
            <person name="Brown R."/>
            <person name="Browne H."/>
            <person name="Corton N."/>
            <person name="Hauser H."/>
            <person name="Gamble J."/>
            <person name="Gilderthorp R."/>
            <person name="Marcello L."/>
            <person name="McQuillan J."/>
            <person name="Otto T.D."/>
            <person name="Quail M.A."/>
            <person name="Sanders M.J."/>
            <person name="van Tonder A."/>
            <person name="Ginger M.L."/>
            <person name="Field M.C."/>
            <person name="Barry J.D."/>
            <person name="Hertz-Fowler C."/>
            <person name="Berriman M."/>
        </authorList>
    </citation>
    <scope>NUCLEOTIDE SEQUENCE [LARGE SCALE GENOMIC DNA]</scope>
    <source>
        <strain evidence="5 6">IL3000</strain>
    </source>
</reference>
<protein>
    <submittedName>
        <fullName evidence="5">WGS project CAEQ00000000 data, annotated contig 324</fullName>
    </submittedName>
</protein>
<gene>
    <name evidence="5" type="ORF">TCIL3000_0_08400</name>
</gene>
<feature type="region of interest" description="Disordered" evidence="1">
    <location>
        <begin position="246"/>
        <end position="291"/>
    </location>
</feature>
<accession>F9WEX7</accession>
<dbReference type="InterPro" id="IPR046836">
    <property type="entry name" value="RHS_C"/>
</dbReference>
<dbReference type="AlphaFoldDB" id="F9WEX7"/>
<feature type="non-terminal residue" evidence="5">
    <location>
        <position position="404"/>
    </location>
</feature>
<dbReference type="Pfam" id="PF07999">
    <property type="entry name" value="RHSP"/>
    <property type="match status" value="1"/>
</dbReference>
<evidence type="ECO:0000259" key="2">
    <source>
        <dbReference type="Pfam" id="PF07999"/>
    </source>
</evidence>
<evidence type="ECO:0000259" key="3">
    <source>
        <dbReference type="Pfam" id="PF20445"/>
    </source>
</evidence>
<comment type="caution">
    <text evidence="5">The sequence shown here is derived from an EMBL/GenBank/DDBJ whole genome shotgun (WGS) entry which is preliminary data.</text>
</comment>
<evidence type="ECO:0000313" key="5">
    <source>
        <dbReference type="EMBL" id="CCD15843.1"/>
    </source>
</evidence>
<dbReference type="EMBL" id="CAEQ01002075">
    <property type="protein sequence ID" value="CCD15843.1"/>
    <property type="molecule type" value="Genomic_DNA"/>
</dbReference>
<feature type="domain" description="DUF7578" evidence="4">
    <location>
        <begin position="72"/>
        <end position="130"/>
    </location>
</feature>
<evidence type="ECO:0000259" key="4">
    <source>
        <dbReference type="Pfam" id="PF24466"/>
    </source>
</evidence>
<sequence length="404" mass="45502">MEGRGVRRTRDEMEGEAVAPVVQTPLRGEVATRTVSAVRPAAVRHDVSERPSGRWTLDSPVEDVLMEDCGGLDGMRLHDFLMKYFKRTFGVEDTSMCVFMDDPSLCVSDESVLRWITNSSPYREFVEDYEIYKTMREGVDRLSARGIFSLLQWARAEAANEVRDVNACVRGMLNAAILSVRRYEEATRYVNAHSVKVIDGVYDSVFNARWSYVVRSDEYGEGTLGMGVLRVSEGEQPHLWSEAQADIKPEPDPDEPWEGDVVPGVEEGEQPSLLSEEQADVPYDPEEPWEGDEVPGVGGKLVMATLKSQKGWPYMLFNANKTQEKGAESLTEYNAVCDAYIRRENLRVWHIVKKGLDEWLNGVKEVHPFIVISTPGIGKSFATGSVLLYQMLHYKSEDLKVVAY</sequence>
<dbReference type="VEuPathDB" id="TriTrypDB:TcIL3000_0_08400"/>
<dbReference type="InterPro" id="IPR056000">
    <property type="entry name" value="DUF7578"/>
</dbReference>
<keyword evidence="6" id="KW-1185">Reference proteome</keyword>
<feature type="domain" description="Retrotransposon hot spot protein N-terminal" evidence="3">
    <location>
        <begin position="265"/>
        <end position="365"/>
    </location>
</feature>
<feature type="domain" description="Retrotransposon hot spot protein,C-terminal" evidence="2">
    <location>
        <begin position="371"/>
        <end position="404"/>
    </location>
</feature>
<name>F9WEX7_TRYCI</name>
<evidence type="ECO:0000313" key="6">
    <source>
        <dbReference type="Proteomes" id="UP000000702"/>
    </source>
</evidence>
<reference evidence="6" key="1">
    <citation type="submission" date="2011-07" db="EMBL/GenBank/DDBJ databases">
        <title>Divergent evolution of antigenic variation in African trypanosomes.</title>
        <authorList>
            <person name="Jackson A.P."/>
            <person name="Berry A."/>
            <person name="Allison H.C."/>
            <person name="Burton P."/>
            <person name="Anderson J."/>
            <person name="Aslett M."/>
            <person name="Brown R."/>
            <person name="Corton N."/>
            <person name="Harris D."/>
            <person name="Hauser H."/>
            <person name="Gamble J."/>
            <person name="Gilderthorp R."/>
            <person name="McQuillan J."/>
            <person name="Quail M.A."/>
            <person name="Sanders M."/>
            <person name="Van Tonder A."/>
            <person name="Ginger M.L."/>
            <person name="Donelson J.E."/>
            <person name="Field M.C."/>
            <person name="Barry J.D."/>
            <person name="Berriman M."/>
            <person name="Hertz-Fowler C."/>
        </authorList>
    </citation>
    <scope>NUCLEOTIDE SEQUENCE [LARGE SCALE GENOMIC DNA]</scope>
    <source>
        <strain evidence="6">IL3000</strain>
    </source>
</reference>
<organism evidence="5 6">
    <name type="scientific">Trypanosoma congolense (strain IL3000)</name>
    <dbReference type="NCBI Taxonomy" id="1068625"/>
    <lineage>
        <taxon>Eukaryota</taxon>
        <taxon>Discoba</taxon>
        <taxon>Euglenozoa</taxon>
        <taxon>Kinetoplastea</taxon>
        <taxon>Metakinetoplastina</taxon>
        <taxon>Trypanosomatida</taxon>
        <taxon>Trypanosomatidae</taxon>
        <taxon>Trypanosoma</taxon>
        <taxon>Nannomonas</taxon>
    </lineage>
</organism>
<dbReference type="Proteomes" id="UP000000702">
    <property type="component" value="Unassembled WGS sequence"/>
</dbReference>
<dbReference type="Pfam" id="PF20445">
    <property type="entry name" value="RHS_N"/>
    <property type="match status" value="2"/>
</dbReference>
<evidence type="ECO:0000256" key="1">
    <source>
        <dbReference type="SAM" id="MobiDB-lite"/>
    </source>
</evidence>
<dbReference type="Pfam" id="PF24466">
    <property type="entry name" value="DUF7578"/>
    <property type="match status" value="1"/>
</dbReference>
<feature type="compositionally biased region" description="Acidic residues" evidence="1">
    <location>
        <begin position="277"/>
        <end position="291"/>
    </location>
</feature>
<feature type="domain" description="Retrotransposon hot spot protein N-terminal" evidence="3">
    <location>
        <begin position="202"/>
        <end position="252"/>
    </location>
</feature>
<dbReference type="InterPro" id="IPR006518">
    <property type="entry name" value="Trypano_RHS"/>
</dbReference>